<feature type="compositionally biased region" description="Basic residues" evidence="1">
    <location>
        <begin position="25"/>
        <end position="36"/>
    </location>
</feature>
<comment type="caution">
    <text evidence="2">The sequence shown here is derived from an EMBL/GenBank/DDBJ whole genome shotgun (WGS) entry which is preliminary data.</text>
</comment>
<dbReference type="InParanoid" id="A0A369J353"/>
<name>A0A369J353_HYPMA</name>
<dbReference type="AlphaFoldDB" id="A0A369J353"/>
<evidence type="ECO:0000313" key="3">
    <source>
        <dbReference type="Proteomes" id="UP000076154"/>
    </source>
</evidence>
<evidence type="ECO:0000313" key="2">
    <source>
        <dbReference type="EMBL" id="RDB15580.1"/>
    </source>
</evidence>
<protein>
    <submittedName>
        <fullName evidence="2">Uncharacterized protein</fullName>
    </submittedName>
</protein>
<dbReference type="EMBL" id="LUEZ02000150">
    <property type="protein sequence ID" value="RDB15580.1"/>
    <property type="molecule type" value="Genomic_DNA"/>
</dbReference>
<keyword evidence="3" id="KW-1185">Reference proteome</keyword>
<proteinExistence type="predicted"/>
<sequence>MHEDELERITRITHQEYPFEDGKQKRTRQGQPRRRTKSDPSSSSGTRNTTTATDYDNAFEQARDTSAASSPHAYQIQTPSQHIQPSESTTRP</sequence>
<evidence type="ECO:0000256" key="1">
    <source>
        <dbReference type="SAM" id="MobiDB-lite"/>
    </source>
</evidence>
<feature type="region of interest" description="Disordered" evidence="1">
    <location>
        <begin position="1"/>
        <end position="92"/>
    </location>
</feature>
<feature type="compositionally biased region" description="Basic and acidic residues" evidence="1">
    <location>
        <begin position="1"/>
        <end position="14"/>
    </location>
</feature>
<dbReference type="Proteomes" id="UP000076154">
    <property type="component" value="Unassembled WGS sequence"/>
</dbReference>
<reference evidence="2" key="1">
    <citation type="submission" date="2018-04" db="EMBL/GenBank/DDBJ databases">
        <title>Whole genome sequencing of Hypsizygus marmoreus.</title>
        <authorList>
            <person name="Choi I.-G."/>
            <person name="Min B."/>
            <person name="Kim J.-G."/>
            <person name="Kim S."/>
            <person name="Oh Y.-L."/>
            <person name="Kong W.-S."/>
            <person name="Park H."/>
            <person name="Jeong J."/>
            <person name="Song E.-S."/>
        </authorList>
    </citation>
    <scope>NUCLEOTIDE SEQUENCE [LARGE SCALE GENOMIC DNA]</scope>
    <source>
        <strain evidence="2">51987-8</strain>
    </source>
</reference>
<feature type="compositionally biased region" description="Polar residues" evidence="1">
    <location>
        <begin position="75"/>
        <end position="92"/>
    </location>
</feature>
<organism evidence="2 3">
    <name type="scientific">Hypsizygus marmoreus</name>
    <name type="common">White beech mushroom</name>
    <name type="synonym">Agaricus marmoreus</name>
    <dbReference type="NCBI Taxonomy" id="39966"/>
    <lineage>
        <taxon>Eukaryota</taxon>
        <taxon>Fungi</taxon>
        <taxon>Dikarya</taxon>
        <taxon>Basidiomycota</taxon>
        <taxon>Agaricomycotina</taxon>
        <taxon>Agaricomycetes</taxon>
        <taxon>Agaricomycetidae</taxon>
        <taxon>Agaricales</taxon>
        <taxon>Tricholomatineae</taxon>
        <taxon>Lyophyllaceae</taxon>
        <taxon>Hypsizygus</taxon>
    </lineage>
</organism>
<accession>A0A369J353</accession>
<feature type="compositionally biased region" description="Polar residues" evidence="1">
    <location>
        <begin position="39"/>
        <end position="54"/>
    </location>
</feature>
<gene>
    <name evidence="2" type="ORF">Hypma_004074</name>
</gene>